<keyword evidence="5" id="KW-1133">Transmembrane helix</keyword>
<reference evidence="7" key="2">
    <citation type="submission" date="2025-08" db="UniProtKB">
        <authorList>
            <consortium name="Ensembl"/>
        </authorList>
    </citation>
    <scope>IDENTIFICATION</scope>
</reference>
<evidence type="ECO:0000256" key="4">
    <source>
        <dbReference type="ARBA" id="ARBA00023136"/>
    </source>
</evidence>
<organism evidence="7 8">
    <name type="scientific">Scophthalmus maximus</name>
    <name type="common">Turbot</name>
    <name type="synonym">Psetta maxima</name>
    <dbReference type="NCBI Taxonomy" id="52904"/>
    <lineage>
        <taxon>Eukaryota</taxon>
        <taxon>Metazoa</taxon>
        <taxon>Chordata</taxon>
        <taxon>Craniata</taxon>
        <taxon>Vertebrata</taxon>
        <taxon>Euteleostomi</taxon>
        <taxon>Actinopterygii</taxon>
        <taxon>Neopterygii</taxon>
        <taxon>Teleostei</taxon>
        <taxon>Neoteleostei</taxon>
        <taxon>Acanthomorphata</taxon>
        <taxon>Carangaria</taxon>
        <taxon>Pleuronectiformes</taxon>
        <taxon>Pleuronectoidei</taxon>
        <taxon>Scophthalmidae</taxon>
        <taxon>Scophthalmus</taxon>
    </lineage>
</organism>
<dbReference type="GO" id="GO:0006955">
    <property type="term" value="P:immune response"/>
    <property type="evidence" value="ECO:0007669"/>
    <property type="project" value="InterPro"/>
</dbReference>
<dbReference type="PROSITE" id="PS50049">
    <property type="entry name" value="THD_2"/>
    <property type="match status" value="1"/>
</dbReference>
<evidence type="ECO:0000259" key="6">
    <source>
        <dbReference type="PROSITE" id="PS50049"/>
    </source>
</evidence>
<dbReference type="InterPro" id="IPR006052">
    <property type="entry name" value="TNF_dom"/>
</dbReference>
<protein>
    <submittedName>
        <fullName evidence="7">TNF superfamily member 14</fullName>
    </submittedName>
</protein>
<evidence type="ECO:0000256" key="1">
    <source>
        <dbReference type="ARBA" id="ARBA00004370"/>
    </source>
</evidence>
<dbReference type="PANTHER" id="PTHR11471:SF34">
    <property type="entry name" value="TUMOR NECROSIS FACTOR LIGAND SUPERFAMILY MEMBER 14"/>
    <property type="match status" value="1"/>
</dbReference>
<dbReference type="SUPFAM" id="SSF49842">
    <property type="entry name" value="TNF-like"/>
    <property type="match status" value="1"/>
</dbReference>
<evidence type="ECO:0000313" key="7">
    <source>
        <dbReference type="Ensembl" id="ENSSMAP00000003750.2"/>
    </source>
</evidence>
<proteinExistence type="inferred from homology"/>
<evidence type="ECO:0000256" key="2">
    <source>
        <dbReference type="ARBA" id="ARBA00008670"/>
    </source>
</evidence>
<keyword evidence="3" id="KW-0202">Cytokine</keyword>
<dbReference type="AlphaFoldDB" id="A0A8D2ZKP9"/>
<dbReference type="PANTHER" id="PTHR11471">
    <property type="entry name" value="TUMOR NECROSIS FACTOR FAMILY MEMBER"/>
    <property type="match status" value="1"/>
</dbReference>
<reference evidence="7" key="1">
    <citation type="submission" date="2023-05" db="EMBL/GenBank/DDBJ databases">
        <title>High-quality long-read genome of Scophthalmus maximus.</title>
        <authorList>
            <person name="Lien S."/>
            <person name="Martinez P."/>
        </authorList>
    </citation>
    <scope>NUCLEOTIDE SEQUENCE [LARGE SCALE GENOMIC DNA]</scope>
</reference>
<keyword evidence="4 5" id="KW-0472">Membrane</keyword>
<dbReference type="GO" id="GO:0005615">
    <property type="term" value="C:extracellular space"/>
    <property type="evidence" value="ECO:0007669"/>
    <property type="project" value="UniProtKB-KW"/>
</dbReference>
<comment type="subcellular location">
    <subcellularLocation>
        <location evidence="1">Membrane</location>
    </subcellularLocation>
</comment>
<dbReference type="Ensembl" id="ENSSMAT00000003813.2">
    <property type="protein sequence ID" value="ENSSMAP00000003750.2"/>
    <property type="gene ID" value="ENSSMAG00000002338.2"/>
</dbReference>
<feature type="transmembrane region" description="Helical" evidence="5">
    <location>
        <begin position="41"/>
        <end position="64"/>
    </location>
</feature>
<keyword evidence="5" id="KW-0812">Transmembrane</keyword>
<dbReference type="GO" id="GO:0005125">
    <property type="term" value="F:cytokine activity"/>
    <property type="evidence" value="ECO:0007669"/>
    <property type="project" value="UniProtKB-KW"/>
</dbReference>
<dbReference type="PROSITE" id="PS00251">
    <property type="entry name" value="THD_1"/>
    <property type="match status" value="1"/>
</dbReference>
<sequence length="229" mass="25534">MDARAKDGHPFVYVVDSHAGLPPVPPRLRPKRRRAGAAQTLLFLLVVVALCGMAIEACFLYHLYTLEPAASASSSQLTGGEEGTSPTDWPSYDVLPSKPVAHLTDGQDVVHGQQIMSWSQTANPICYGMEYKNGSLIIQKEGFYYVYSKVFFRNGGPFHHTVDKNTERYSQKSITLLMSRTYSTKTESNSYLGGVFLLYKDDALCVKVSNPARIKRHHSYENIFGAFMI</sequence>
<dbReference type="InterPro" id="IPR021184">
    <property type="entry name" value="TNF_CS"/>
</dbReference>
<feature type="domain" description="THD" evidence="6">
    <location>
        <begin position="99"/>
        <end position="229"/>
    </location>
</feature>
<name>A0A8D2ZKP9_SCOMX</name>
<dbReference type="SMART" id="SM00207">
    <property type="entry name" value="TNF"/>
    <property type="match status" value="1"/>
</dbReference>
<evidence type="ECO:0000256" key="3">
    <source>
        <dbReference type="ARBA" id="ARBA00022514"/>
    </source>
</evidence>
<comment type="similarity">
    <text evidence="2">Belongs to the tumor necrosis factor family.</text>
</comment>
<dbReference type="GeneTree" id="ENSGT01060000248544"/>
<dbReference type="Pfam" id="PF00229">
    <property type="entry name" value="TNF"/>
    <property type="match status" value="1"/>
</dbReference>
<dbReference type="Proteomes" id="UP000694558">
    <property type="component" value="Chromosome 19"/>
</dbReference>
<dbReference type="Gene3D" id="2.60.120.40">
    <property type="match status" value="1"/>
</dbReference>
<dbReference type="GO" id="GO:0016020">
    <property type="term" value="C:membrane"/>
    <property type="evidence" value="ECO:0007669"/>
    <property type="project" value="UniProtKB-SubCell"/>
</dbReference>
<dbReference type="GO" id="GO:0005164">
    <property type="term" value="F:tumor necrosis factor receptor binding"/>
    <property type="evidence" value="ECO:0007669"/>
    <property type="project" value="InterPro"/>
</dbReference>
<gene>
    <name evidence="7" type="primary">tnfsf14</name>
</gene>
<dbReference type="InterPro" id="IPR008983">
    <property type="entry name" value="Tumour_necrosis_fac-like_dom"/>
</dbReference>
<evidence type="ECO:0000313" key="8">
    <source>
        <dbReference type="Proteomes" id="UP000694558"/>
    </source>
</evidence>
<accession>A0A8D2ZKP9</accession>
<evidence type="ECO:0000256" key="5">
    <source>
        <dbReference type="SAM" id="Phobius"/>
    </source>
</evidence>